<dbReference type="InterPro" id="IPR027434">
    <property type="entry name" value="Homing_endonucl"/>
</dbReference>
<evidence type="ECO:0000313" key="2">
    <source>
        <dbReference type="EMBL" id="KAG2219177.1"/>
    </source>
</evidence>
<dbReference type="Pfam" id="PF00961">
    <property type="entry name" value="LAGLIDADG_1"/>
    <property type="match status" value="1"/>
</dbReference>
<organism evidence="2 3">
    <name type="scientific">Circinella minor</name>
    <dbReference type="NCBI Taxonomy" id="1195481"/>
    <lineage>
        <taxon>Eukaryota</taxon>
        <taxon>Fungi</taxon>
        <taxon>Fungi incertae sedis</taxon>
        <taxon>Mucoromycota</taxon>
        <taxon>Mucoromycotina</taxon>
        <taxon>Mucoromycetes</taxon>
        <taxon>Mucorales</taxon>
        <taxon>Lichtheimiaceae</taxon>
        <taxon>Circinella</taxon>
    </lineage>
</organism>
<dbReference type="GO" id="GO:0004519">
    <property type="term" value="F:endonuclease activity"/>
    <property type="evidence" value="ECO:0007669"/>
    <property type="project" value="InterPro"/>
</dbReference>
<dbReference type="PANTHER" id="PTHR36181">
    <property type="entry name" value="INTRON-ENCODED ENDONUCLEASE AI3-RELATED"/>
    <property type="match status" value="1"/>
</dbReference>
<name>A0A8H7RZR7_9FUNG</name>
<dbReference type="InterPro" id="IPR004860">
    <property type="entry name" value="LAGLIDADG_dom"/>
</dbReference>
<reference evidence="2 3" key="1">
    <citation type="submission" date="2020-12" db="EMBL/GenBank/DDBJ databases">
        <title>Metabolic potential, ecology and presence of endohyphal bacteria is reflected in genomic diversity of Mucoromycotina.</title>
        <authorList>
            <person name="Muszewska A."/>
            <person name="Okrasinska A."/>
            <person name="Steczkiewicz K."/>
            <person name="Drgas O."/>
            <person name="Orlowska M."/>
            <person name="Perlinska-Lenart U."/>
            <person name="Aleksandrzak-Piekarczyk T."/>
            <person name="Szatraj K."/>
            <person name="Zielenkiewicz U."/>
            <person name="Pilsyk S."/>
            <person name="Malc E."/>
            <person name="Mieczkowski P."/>
            <person name="Kruszewska J.S."/>
            <person name="Biernat P."/>
            <person name="Pawlowska J."/>
        </authorList>
    </citation>
    <scope>NUCLEOTIDE SEQUENCE [LARGE SCALE GENOMIC DNA]</scope>
    <source>
        <strain evidence="2 3">CBS 142.35</strain>
    </source>
</reference>
<dbReference type="GO" id="GO:0005739">
    <property type="term" value="C:mitochondrion"/>
    <property type="evidence" value="ECO:0007669"/>
    <property type="project" value="UniProtKB-ARBA"/>
</dbReference>
<evidence type="ECO:0000259" key="1">
    <source>
        <dbReference type="Pfam" id="PF00961"/>
    </source>
</evidence>
<gene>
    <name evidence="2" type="ORF">INT45_008352</name>
</gene>
<dbReference type="Gene3D" id="3.10.28.10">
    <property type="entry name" value="Homing endonucleases"/>
    <property type="match status" value="2"/>
</dbReference>
<dbReference type="AlphaFoldDB" id="A0A8H7RZR7"/>
<keyword evidence="3" id="KW-1185">Reference proteome</keyword>
<dbReference type="FunFam" id="3.10.28.10:FF:000007">
    <property type="entry name" value="Intron-encoded DNA endonuclease aI3"/>
    <property type="match status" value="1"/>
</dbReference>
<sequence>MLISNYNLSSFDTLSLLCLSILVLPINLNRKLGTYLAGLIEGDGSIIVPSSLRDSKGRKQAAHVEIEFAIEDLLLAKKLQEVLSGGYINYRASSQSCRLVIKDNVTLLNVVNLINGCMRTPKIEALHRLIEWLNMTKKLTKPLVPLGLDTSPLSSNNWLSGILDADCHFYLNWKLDKNGFPTSLEYYMRISQKREYSRESSMNKDFLPIMESIAKFLDTKII</sequence>
<feature type="domain" description="Homing endonuclease LAGLIDADG" evidence="1">
    <location>
        <begin position="36"/>
        <end position="131"/>
    </location>
</feature>
<dbReference type="InterPro" id="IPR051289">
    <property type="entry name" value="LAGLIDADG_Endonuclease"/>
</dbReference>
<dbReference type="SUPFAM" id="SSF55608">
    <property type="entry name" value="Homing endonucleases"/>
    <property type="match status" value="2"/>
</dbReference>
<dbReference type="EMBL" id="JAEPRB010000191">
    <property type="protein sequence ID" value="KAG2219177.1"/>
    <property type="molecule type" value="Genomic_DNA"/>
</dbReference>
<comment type="caution">
    <text evidence="2">The sequence shown here is derived from an EMBL/GenBank/DDBJ whole genome shotgun (WGS) entry which is preliminary data.</text>
</comment>
<accession>A0A8H7RZR7</accession>
<evidence type="ECO:0000313" key="3">
    <source>
        <dbReference type="Proteomes" id="UP000646827"/>
    </source>
</evidence>
<dbReference type="OrthoDB" id="5405897at2759"/>
<protein>
    <recommendedName>
        <fullName evidence="1">Homing endonuclease LAGLIDADG domain-containing protein</fullName>
    </recommendedName>
</protein>
<dbReference type="PANTHER" id="PTHR36181:SF3">
    <property type="entry name" value="INTRON-ENCODED DNA ENDONUCLEASE AI5 BETA"/>
    <property type="match status" value="1"/>
</dbReference>
<proteinExistence type="predicted"/>
<dbReference type="Proteomes" id="UP000646827">
    <property type="component" value="Unassembled WGS sequence"/>
</dbReference>